<evidence type="ECO:0000313" key="3">
    <source>
        <dbReference type="Proteomes" id="UP001054126"/>
    </source>
</evidence>
<protein>
    <submittedName>
        <fullName evidence="2">Uncharacterized protein</fullName>
    </submittedName>
</protein>
<dbReference type="EMBL" id="CP115533">
    <property type="protein sequence ID" value="WBY57157.1"/>
    <property type="molecule type" value="Genomic_DNA"/>
</dbReference>
<evidence type="ECO:0000313" key="2">
    <source>
        <dbReference type="EMBL" id="WBY57157.1"/>
    </source>
</evidence>
<dbReference type="AlphaFoldDB" id="A0AAE9WN89"/>
<keyword evidence="1" id="KW-0175">Coiled coil</keyword>
<name>A0AAE9WN89_PLAYO</name>
<proteinExistence type="predicted"/>
<sequence length="401" mass="48075">MMENTNKKIEYNYITDKNKVEGSNKYIYTKFPVFDTHKKIKNYNEKITELILENNKLKTYKNELEKKIIEENENFEINFKKYEIAISKALRIGYGCAFLCNVLKKNVDNSKRYVIRELCRRCNEFKNNIMKTYARKNTYDKLFINNIIFKINEIYEQNINFVVKRLVIMIKNKIKFILHLFISNVFEFKYENESIFNSVFLSEKNNNNKSQSFCYSSCSSTIDKDDKLSGIKKLIIILKKVFYKNVKYSVFKLQNYNISNLNKKKENDTIWKGEENYKNKYTPNFEHKLQNEENTNNLMLNNKIIKNKKETGFFNLENTGSSGSSSSLPHPSLVYNYLYNQELSKLKQKKCVLSEFELCEKYTNFKKYLNYLEKNNKVCNNDMNFENKIIPKREFTFIYKE</sequence>
<feature type="coiled-coil region" evidence="1">
    <location>
        <begin position="40"/>
        <end position="74"/>
    </location>
</feature>
<accession>A0AAE9WN89</accession>
<organism evidence="2 3">
    <name type="scientific">Plasmodium yoelii yoelii</name>
    <dbReference type="NCBI Taxonomy" id="73239"/>
    <lineage>
        <taxon>Eukaryota</taxon>
        <taxon>Sar</taxon>
        <taxon>Alveolata</taxon>
        <taxon>Apicomplexa</taxon>
        <taxon>Aconoidasida</taxon>
        <taxon>Haemosporida</taxon>
        <taxon>Plasmodiidae</taxon>
        <taxon>Plasmodium</taxon>
        <taxon>Plasmodium (Vinckeia)</taxon>
    </lineage>
</organism>
<dbReference type="Proteomes" id="UP001054126">
    <property type="component" value="Chromosome 9"/>
</dbReference>
<reference evidence="2" key="1">
    <citation type="submission" date="2023-01" db="EMBL/GenBank/DDBJ databases">
        <title>Long-Read Genome Assembly and Gene Model Annotations for the Rodent Malaria Parasite Plasmodium yoelii 17XNL.</title>
        <authorList>
            <person name="Mitchell G.J."/>
            <person name="Sebastian A."/>
            <person name="Albert I."/>
            <person name="Lindner S.E."/>
        </authorList>
    </citation>
    <scope>NUCLEOTIDE SEQUENCE</scope>
    <source>
        <strain evidence="2">17XNL clone 1.1</strain>
    </source>
</reference>
<evidence type="ECO:0000256" key="1">
    <source>
        <dbReference type="SAM" id="Coils"/>
    </source>
</evidence>
<gene>
    <name evidence="2" type="ORF">Py17XNL_000900101</name>
</gene>